<dbReference type="Proteomes" id="UP000198406">
    <property type="component" value="Unassembled WGS sequence"/>
</dbReference>
<evidence type="ECO:0000256" key="4">
    <source>
        <dbReference type="SAM" id="MobiDB-lite"/>
    </source>
</evidence>
<dbReference type="InParanoid" id="A0A1Z5K1M9"/>
<feature type="region of interest" description="Disordered" evidence="4">
    <location>
        <begin position="348"/>
        <end position="369"/>
    </location>
</feature>
<dbReference type="InterPro" id="IPR001680">
    <property type="entry name" value="WD40_rpt"/>
</dbReference>
<dbReference type="Pfam" id="PF00400">
    <property type="entry name" value="WD40"/>
    <property type="match status" value="1"/>
</dbReference>
<evidence type="ECO:0008006" key="7">
    <source>
        <dbReference type="Google" id="ProtNLM"/>
    </source>
</evidence>
<accession>A0A1Z5K1M9</accession>
<evidence type="ECO:0000256" key="3">
    <source>
        <dbReference type="PROSITE-ProRule" id="PRU00221"/>
    </source>
</evidence>
<dbReference type="InterPro" id="IPR036322">
    <property type="entry name" value="WD40_repeat_dom_sf"/>
</dbReference>
<evidence type="ECO:0000256" key="1">
    <source>
        <dbReference type="ARBA" id="ARBA00022574"/>
    </source>
</evidence>
<dbReference type="InterPro" id="IPR019775">
    <property type="entry name" value="WD40_repeat_CS"/>
</dbReference>
<organism evidence="5 6">
    <name type="scientific">Fistulifera solaris</name>
    <name type="common">Oleaginous diatom</name>
    <dbReference type="NCBI Taxonomy" id="1519565"/>
    <lineage>
        <taxon>Eukaryota</taxon>
        <taxon>Sar</taxon>
        <taxon>Stramenopiles</taxon>
        <taxon>Ochrophyta</taxon>
        <taxon>Bacillariophyta</taxon>
        <taxon>Bacillariophyceae</taxon>
        <taxon>Bacillariophycidae</taxon>
        <taxon>Naviculales</taxon>
        <taxon>Naviculaceae</taxon>
        <taxon>Fistulifera</taxon>
    </lineage>
</organism>
<protein>
    <recommendedName>
        <fullName evidence="7">Anaphase-promoting complex subunit 4 WD40 domain-containing protein</fullName>
    </recommendedName>
</protein>
<sequence>MNAINLLRPSRTVVTSLTPRQTSNALAGDGDWVLNMQVSDTSFACSLSNGQVHVYDRERMNLLMQSSANNSNATTHDMAYSEDGNILFMAQHDGCLAVWDLRQSDTSIIRTPLATAPLQSLAVGFSDTIVATGTASGKIIFTDWRQQSTLGSYANSHRGPITSLCFNGQQLASGADDGLLCYFDTTQPTEESASISICNVGAGLHKVGFCGDSSRAFALTGSETASLWDLKSGTCMHHYGDLRQLLSLQVGKEVDYLIDAHWETPTNTLAMAVGSNMGNGAIFHLTNEGRWQARQLFTAGHVGVIRAWHPLSGQSFITAGEDARIVEWTSRITMAPVAKPMVPSSHMVRQADPLSLTDQRPKRLRMSYA</sequence>
<dbReference type="InterPro" id="IPR015943">
    <property type="entry name" value="WD40/YVTN_repeat-like_dom_sf"/>
</dbReference>
<reference evidence="5 6" key="1">
    <citation type="journal article" date="2015" name="Plant Cell">
        <title>Oil accumulation by the oleaginous diatom Fistulifera solaris as revealed by the genome and transcriptome.</title>
        <authorList>
            <person name="Tanaka T."/>
            <person name="Maeda Y."/>
            <person name="Veluchamy A."/>
            <person name="Tanaka M."/>
            <person name="Abida H."/>
            <person name="Marechal E."/>
            <person name="Bowler C."/>
            <person name="Muto M."/>
            <person name="Sunaga Y."/>
            <person name="Tanaka M."/>
            <person name="Yoshino T."/>
            <person name="Taniguchi T."/>
            <person name="Fukuda Y."/>
            <person name="Nemoto M."/>
            <person name="Matsumoto M."/>
            <person name="Wong P.S."/>
            <person name="Aburatani S."/>
            <person name="Fujibuchi W."/>
        </authorList>
    </citation>
    <scope>NUCLEOTIDE SEQUENCE [LARGE SCALE GENOMIC DNA]</scope>
    <source>
        <strain evidence="5 6">JPCC DA0580</strain>
    </source>
</reference>
<proteinExistence type="predicted"/>
<dbReference type="PANTHER" id="PTHR22889:SF0">
    <property type="entry name" value="WD REPEAT-CONTAINING PROTEIN 89"/>
    <property type="match status" value="1"/>
</dbReference>
<dbReference type="SMART" id="SM00320">
    <property type="entry name" value="WD40"/>
    <property type="match status" value="5"/>
</dbReference>
<dbReference type="PANTHER" id="PTHR22889">
    <property type="entry name" value="WD REPEAT-CONTAINING PROTEIN 89"/>
    <property type="match status" value="1"/>
</dbReference>
<dbReference type="PROSITE" id="PS50082">
    <property type="entry name" value="WD_REPEATS_2"/>
    <property type="match status" value="1"/>
</dbReference>
<dbReference type="AlphaFoldDB" id="A0A1Z5K1M9"/>
<dbReference type="SUPFAM" id="SSF50978">
    <property type="entry name" value="WD40 repeat-like"/>
    <property type="match status" value="1"/>
</dbReference>
<evidence type="ECO:0000313" key="6">
    <source>
        <dbReference type="Proteomes" id="UP000198406"/>
    </source>
</evidence>
<dbReference type="EMBL" id="BDSP01000141">
    <property type="protein sequence ID" value="GAX19928.1"/>
    <property type="molecule type" value="Genomic_DNA"/>
</dbReference>
<keyword evidence="6" id="KW-1185">Reference proteome</keyword>
<feature type="repeat" description="WD" evidence="3">
    <location>
        <begin position="68"/>
        <end position="109"/>
    </location>
</feature>
<keyword evidence="2" id="KW-0677">Repeat</keyword>
<dbReference type="PROSITE" id="PS00678">
    <property type="entry name" value="WD_REPEATS_1"/>
    <property type="match status" value="1"/>
</dbReference>
<dbReference type="Gene3D" id="2.130.10.10">
    <property type="entry name" value="YVTN repeat-like/Quinoprotein amine dehydrogenase"/>
    <property type="match status" value="2"/>
</dbReference>
<comment type="caution">
    <text evidence="5">The sequence shown here is derived from an EMBL/GenBank/DDBJ whole genome shotgun (WGS) entry which is preliminary data.</text>
</comment>
<gene>
    <name evidence="5" type="ORF">FisN_1Lh601</name>
</gene>
<dbReference type="InterPro" id="IPR039328">
    <property type="entry name" value="WDR89"/>
</dbReference>
<dbReference type="OrthoDB" id="25131at2759"/>
<evidence type="ECO:0000256" key="2">
    <source>
        <dbReference type="ARBA" id="ARBA00022737"/>
    </source>
</evidence>
<keyword evidence="1 3" id="KW-0853">WD repeat</keyword>
<name>A0A1Z5K1M9_FISSO</name>
<evidence type="ECO:0000313" key="5">
    <source>
        <dbReference type="EMBL" id="GAX19928.1"/>
    </source>
</evidence>